<dbReference type="Proteomes" id="UP000504636">
    <property type="component" value="Unplaced"/>
</dbReference>
<dbReference type="RefSeq" id="XP_033573137.1">
    <property type="nucleotide sequence ID" value="XM_033725816.1"/>
</dbReference>
<feature type="coiled-coil region" evidence="1">
    <location>
        <begin position="925"/>
        <end position="952"/>
    </location>
</feature>
<keyword evidence="1" id="KW-0175">Coiled coil</keyword>
<feature type="compositionally biased region" description="Basic residues" evidence="2">
    <location>
        <begin position="176"/>
        <end position="197"/>
    </location>
</feature>
<gene>
    <name evidence="3 5" type="ORF">BDZ99DRAFT_523641</name>
</gene>
<reference evidence="3 5" key="1">
    <citation type="journal article" date="2020" name="Stud. Mycol.">
        <title>101 Dothideomycetes genomes: a test case for predicting lifestyles and emergence of pathogens.</title>
        <authorList>
            <person name="Haridas S."/>
            <person name="Albert R."/>
            <person name="Binder M."/>
            <person name="Bloem J."/>
            <person name="Labutti K."/>
            <person name="Salamov A."/>
            <person name="Andreopoulos B."/>
            <person name="Baker S."/>
            <person name="Barry K."/>
            <person name="Bills G."/>
            <person name="Bluhm B."/>
            <person name="Cannon C."/>
            <person name="Castanera R."/>
            <person name="Culley D."/>
            <person name="Daum C."/>
            <person name="Ezra D."/>
            <person name="Gonzalez J."/>
            <person name="Henrissat B."/>
            <person name="Kuo A."/>
            <person name="Liang C."/>
            <person name="Lipzen A."/>
            <person name="Lutzoni F."/>
            <person name="Magnuson J."/>
            <person name="Mondo S."/>
            <person name="Nolan M."/>
            <person name="Ohm R."/>
            <person name="Pangilinan J."/>
            <person name="Park H.-J."/>
            <person name="Ramirez L."/>
            <person name="Alfaro M."/>
            <person name="Sun H."/>
            <person name="Tritt A."/>
            <person name="Yoshinaga Y."/>
            <person name="Zwiers L.-H."/>
            <person name="Turgeon B."/>
            <person name="Goodwin S."/>
            <person name="Spatafora J."/>
            <person name="Crous P."/>
            <person name="Grigoriev I."/>
        </authorList>
    </citation>
    <scope>NUCLEOTIDE SEQUENCE</scope>
    <source>
        <strain evidence="3 5">CBS 304.34</strain>
    </source>
</reference>
<sequence>MEQRMALRKAGHRPPSISIPPNASNPHTVRPLEISGPERQETWHERQLRTNAFYRDEWRAKVEAGLNPQPPDPSKPLLTAPDELVILSEAQIQALRRELEFPSQQFTSYSTESEGEEVSGDRQISVDEQVFDEQVFDGKISGGKEVSHKHGAKPSEPGESTESEGEQLSRGSPISRAKRVSGGKTSGRKQSRSKTPRAKNPFPRTAAPMPNSRTSEPTSTMPKRTQSAARVVLKEPVFEPTARAAIEAKHEPRLNALINRQPDPEENNPYAVTIVRQDLRNVEPHRIAASVDETTAKKLSLKSPRKLIGFLTSGFRPDPVPQLPANVPPKASRLLVSPPKKHRFRSKKVERSATSNSLPKPSIKSQSEKDMTKASGFASLASRFHTRNPKQQPRPHTARGRSAHGPRPHTSHVARTHSSGNSVSQSSIRPSSQKQPAGKALRQAVEAELASKPLPPQPDSDDSSTDYSGVIGSYGALDPIPNLPRPATQGRSGGSDATVAAKYCPPKAAEYHGVMNVGMRVFSQHAKIEEGSADATPGAVQDDNHGDNGLPATFYSPSHYTVDTIDRASGFRPSRNVDPARYIVASPARPPRQQIAQPQPVSTHSRLASQGTIRMIFQGDAKDITPGATVDNTNPNTVTPRNKAAAKRSSPQHHTPTLRQLEGPARTQLVPQRPLAPKHKMIANLQDDQQERQVLRRRPGSADMKNQANRPSSKHAHASSFHPQHPSALPMPLYANGRSAMYGIISSASPTHGDGRPPTHAESGAAAQHDNESSTLGRHGIPAPGHNVALIQPYLAPPPEHAYFASPISDTFSPTATALPMPAVLHDGSDVLTHFGVVNHHMDMLHHEVIGSFDNLHVNLDKSGDDRQKELLKELDARLPPGVVLAGLREANEPKLDEVMTLLKDNVVVSLGKITDETTGSKDKTQSIQQKLDKQQKTLEAILDQLKQITAMRSNNSTQSGHHPRRSHDIQRGTPDPHALRVNHFGQEGGIVSGRPGRQFASEVGTARSDSNINLVRQHPDTVDGTYYNQFPNPGQVIGTFGGITYVQGNPLPHNGPANYENNGPANFAYGYDSRR</sequence>
<name>A0A6A6YCD5_9PEZI</name>
<feature type="compositionally biased region" description="Basic residues" evidence="2">
    <location>
        <begin position="1"/>
        <end position="12"/>
    </location>
</feature>
<feature type="compositionally biased region" description="Low complexity" evidence="2">
    <location>
        <begin position="422"/>
        <end position="435"/>
    </location>
</feature>
<feature type="region of interest" description="Disordered" evidence="2">
    <location>
        <begin position="1"/>
        <end position="45"/>
    </location>
</feature>
<feature type="compositionally biased region" description="Polar residues" evidence="2">
    <location>
        <begin position="211"/>
        <end position="228"/>
    </location>
</feature>
<feature type="region of interest" description="Disordered" evidence="2">
    <location>
        <begin position="101"/>
        <end position="229"/>
    </location>
</feature>
<feature type="compositionally biased region" description="Basic residues" evidence="2">
    <location>
        <begin position="396"/>
        <end position="415"/>
    </location>
</feature>
<evidence type="ECO:0000256" key="2">
    <source>
        <dbReference type="SAM" id="MobiDB-lite"/>
    </source>
</evidence>
<evidence type="ECO:0000313" key="5">
    <source>
        <dbReference type="RefSeq" id="XP_033573137.1"/>
    </source>
</evidence>
<feature type="region of interest" description="Disordered" evidence="2">
    <location>
        <begin position="683"/>
        <end position="732"/>
    </location>
</feature>
<evidence type="ECO:0000313" key="3">
    <source>
        <dbReference type="EMBL" id="KAF2806173.1"/>
    </source>
</evidence>
<reference evidence="5" key="3">
    <citation type="submission" date="2025-04" db="UniProtKB">
        <authorList>
            <consortium name="RefSeq"/>
        </authorList>
    </citation>
    <scope>IDENTIFICATION</scope>
    <source>
        <strain evidence="5">CBS 304.34</strain>
    </source>
</reference>
<feature type="compositionally biased region" description="Basic and acidic residues" evidence="2">
    <location>
        <begin position="36"/>
        <end position="45"/>
    </location>
</feature>
<evidence type="ECO:0000256" key="1">
    <source>
        <dbReference type="SAM" id="Coils"/>
    </source>
</evidence>
<feature type="region of interest" description="Disordered" evidence="2">
    <location>
        <begin position="954"/>
        <end position="974"/>
    </location>
</feature>
<dbReference type="GeneID" id="54466709"/>
<accession>A0A6A6YCD5</accession>
<dbReference type="AlphaFoldDB" id="A0A6A6YCD5"/>
<feature type="compositionally biased region" description="Polar residues" evidence="2">
    <location>
        <begin position="102"/>
        <end position="112"/>
    </location>
</feature>
<organism evidence="3">
    <name type="scientific">Mytilinidion resinicola</name>
    <dbReference type="NCBI Taxonomy" id="574789"/>
    <lineage>
        <taxon>Eukaryota</taxon>
        <taxon>Fungi</taxon>
        <taxon>Dikarya</taxon>
        <taxon>Ascomycota</taxon>
        <taxon>Pezizomycotina</taxon>
        <taxon>Dothideomycetes</taxon>
        <taxon>Pleosporomycetidae</taxon>
        <taxon>Mytilinidiales</taxon>
        <taxon>Mytilinidiaceae</taxon>
        <taxon>Mytilinidion</taxon>
    </lineage>
</organism>
<feature type="compositionally biased region" description="Low complexity" evidence="2">
    <location>
        <begin position="629"/>
        <end position="642"/>
    </location>
</feature>
<feature type="compositionally biased region" description="Polar residues" evidence="2">
    <location>
        <begin position="352"/>
        <end position="365"/>
    </location>
</feature>
<feature type="region of interest" description="Disordered" evidence="2">
    <location>
        <begin position="745"/>
        <end position="781"/>
    </location>
</feature>
<reference evidence="5" key="2">
    <citation type="submission" date="2020-04" db="EMBL/GenBank/DDBJ databases">
        <authorList>
            <consortium name="NCBI Genome Project"/>
        </authorList>
    </citation>
    <scope>NUCLEOTIDE SEQUENCE</scope>
    <source>
        <strain evidence="5">CBS 304.34</strain>
    </source>
</reference>
<keyword evidence="4" id="KW-1185">Reference proteome</keyword>
<dbReference type="EMBL" id="MU003707">
    <property type="protein sequence ID" value="KAF2806173.1"/>
    <property type="molecule type" value="Genomic_DNA"/>
</dbReference>
<feature type="compositionally biased region" description="Low complexity" evidence="2">
    <location>
        <begin position="14"/>
        <end position="26"/>
    </location>
</feature>
<feature type="compositionally biased region" description="Basic residues" evidence="2">
    <location>
        <begin position="339"/>
        <end position="348"/>
    </location>
</feature>
<dbReference type="OrthoDB" id="3930784at2759"/>
<proteinExistence type="predicted"/>
<protein>
    <submittedName>
        <fullName evidence="3 5">Uncharacterized protein</fullName>
    </submittedName>
</protein>
<evidence type="ECO:0000313" key="4">
    <source>
        <dbReference type="Proteomes" id="UP000504636"/>
    </source>
</evidence>
<feature type="region of interest" description="Disordered" evidence="2">
    <location>
        <begin position="624"/>
        <end position="667"/>
    </location>
</feature>
<feature type="region of interest" description="Disordered" evidence="2">
    <location>
        <begin position="314"/>
        <end position="496"/>
    </location>
</feature>